<evidence type="ECO:0000256" key="1">
    <source>
        <dbReference type="SAM" id="Phobius"/>
    </source>
</evidence>
<name>X1RHJ6_9ZZZZ</name>
<protein>
    <submittedName>
        <fullName evidence="2">Uncharacterized protein</fullName>
    </submittedName>
</protein>
<proteinExistence type="predicted"/>
<sequence>MKTRTNFIGILVILVILGIVLISGCVEEKQETPEEFCIKTGTGEKLSLTEAK</sequence>
<organism evidence="2">
    <name type="scientific">marine sediment metagenome</name>
    <dbReference type="NCBI Taxonomy" id="412755"/>
    <lineage>
        <taxon>unclassified sequences</taxon>
        <taxon>metagenomes</taxon>
        <taxon>ecological metagenomes</taxon>
    </lineage>
</organism>
<feature type="non-terminal residue" evidence="2">
    <location>
        <position position="52"/>
    </location>
</feature>
<evidence type="ECO:0000313" key="2">
    <source>
        <dbReference type="EMBL" id="GAI80078.1"/>
    </source>
</evidence>
<comment type="caution">
    <text evidence="2">The sequence shown here is derived from an EMBL/GenBank/DDBJ whole genome shotgun (WGS) entry which is preliminary data.</text>
</comment>
<dbReference type="EMBL" id="BARW01013453">
    <property type="protein sequence ID" value="GAI80078.1"/>
    <property type="molecule type" value="Genomic_DNA"/>
</dbReference>
<dbReference type="PROSITE" id="PS51257">
    <property type="entry name" value="PROKAR_LIPOPROTEIN"/>
    <property type="match status" value="1"/>
</dbReference>
<keyword evidence="1" id="KW-0812">Transmembrane</keyword>
<feature type="transmembrane region" description="Helical" evidence="1">
    <location>
        <begin position="6"/>
        <end position="26"/>
    </location>
</feature>
<accession>X1RHJ6</accession>
<gene>
    <name evidence="2" type="ORF">S12H4_24651</name>
</gene>
<keyword evidence="1" id="KW-1133">Transmembrane helix</keyword>
<dbReference type="AlphaFoldDB" id="X1RHJ6"/>
<reference evidence="2" key="1">
    <citation type="journal article" date="2014" name="Front. Microbiol.">
        <title>High frequency of phylogenetically diverse reductive dehalogenase-homologous genes in deep subseafloor sedimentary metagenomes.</title>
        <authorList>
            <person name="Kawai M."/>
            <person name="Futagami T."/>
            <person name="Toyoda A."/>
            <person name="Takaki Y."/>
            <person name="Nishi S."/>
            <person name="Hori S."/>
            <person name="Arai W."/>
            <person name="Tsubouchi T."/>
            <person name="Morono Y."/>
            <person name="Uchiyama I."/>
            <person name="Ito T."/>
            <person name="Fujiyama A."/>
            <person name="Inagaki F."/>
            <person name="Takami H."/>
        </authorList>
    </citation>
    <scope>NUCLEOTIDE SEQUENCE</scope>
    <source>
        <strain evidence="2">Expedition CK06-06</strain>
    </source>
</reference>
<keyword evidence="1" id="KW-0472">Membrane</keyword>